<proteinExistence type="predicted"/>
<protein>
    <submittedName>
        <fullName evidence="1">SFRICE_009106</fullName>
    </submittedName>
</protein>
<accession>A0A2H1WCG2</accession>
<name>A0A2H1WCG2_SPOFR</name>
<evidence type="ECO:0000313" key="1">
    <source>
        <dbReference type="EMBL" id="SOQ50646.1"/>
    </source>
</evidence>
<sequence>MCFRIGRQ</sequence>
<gene>
    <name evidence="1" type="ORF">SFRICE_009106</name>
</gene>
<reference evidence="1" key="1">
    <citation type="submission" date="2016-07" db="EMBL/GenBank/DDBJ databases">
        <authorList>
            <person name="Bretaudeau A."/>
        </authorList>
    </citation>
    <scope>NUCLEOTIDE SEQUENCE</scope>
    <source>
        <strain evidence="1">Rice</strain>
        <tissue evidence="1">Whole body</tissue>
    </source>
</reference>
<dbReference type="EMBL" id="ODYU01007665">
    <property type="protein sequence ID" value="SOQ50646.1"/>
    <property type="molecule type" value="Genomic_DNA"/>
</dbReference>
<organism evidence="1">
    <name type="scientific">Spodoptera frugiperda</name>
    <name type="common">Fall armyworm</name>
    <dbReference type="NCBI Taxonomy" id="7108"/>
    <lineage>
        <taxon>Eukaryota</taxon>
        <taxon>Metazoa</taxon>
        <taxon>Ecdysozoa</taxon>
        <taxon>Arthropoda</taxon>
        <taxon>Hexapoda</taxon>
        <taxon>Insecta</taxon>
        <taxon>Pterygota</taxon>
        <taxon>Neoptera</taxon>
        <taxon>Endopterygota</taxon>
        <taxon>Lepidoptera</taxon>
        <taxon>Glossata</taxon>
        <taxon>Ditrysia</taxon>
        <taxon>Noctuoidea</taxon>
        <taxon>Noctuidae</taxon>
        <taxon>Amphipyrinae</taxon>
        <taxon>Spodoptera</taxon>
    </lineage>
</organism>